<evidence type="ECO:0000313" key="2">
    <source>
        <dbReference type="EMBL" id="KAF4446698.1"/>
    </source>
</evidence>
<keyword evidence="1" id="KW-0175">Coiled coil</keyword>
<sequence length="374" mass="42106">MSGIAKPLGLPGRSQRRRVVFEPHDGSDKIQERSFWLKPVYSPVTSPRLSRGDFPSVVNSSIELTVIDTIVASFKDIRQNMAEDLALHLAKYLPNAFESVAITKVISKTEIADQWHHRRLTGARVGGMDLYYPYWFFLAAWLGPGHPHLQTIRQDMSELWDVEFPTDSIFYPKGLSVDSQKNLYYGKMVLEKNEPTIEQRAREIKQTINDSPVKGLTTALTNRLPGVINRPESNASQVDALKEELATTRTELKGAQLKVTNLEKDLTGFNATRDEVKSLKNELRQSQVEAKALQEMLASTIVQVSQFETIMAPIIQKHKETRDKQEALDKRMNSLEAGVTGSKNQAEKAVETCALVLSILTTPGGEKRKRDEKF</sequence>
<reference evidence="2" key="1">
    <citation type="submission" date="2020-01" db="EMBL/GenBank/DDBJ databases">
        <title>Identification and distribution of gene clusters putatively required for synthesis of sphingolipid metabolism inhibitors in phylogenetically diverse species of the filamentous fungus Fusarium.</title>
        <authorList>
            <person name="Kim H.-S."/>
            <person name="Busman M."/>
            <person name="Brown D.W."/>
            <person name="Divon H."/>
            <person name="Uhlig S."/>
            <person name="Proctor R.H."/>
        </authorList>
    </citation>
    <scope>NUCLEOTIDE SEQUENCE</scope>
    <source>
        <strain evidence="2">NRRL 53441</strain>
    </source>
</reference>
<dbReference type="EMBL" id="JAADJG010000445">
    <property type="protein sequence ID" value="KAF4446698.1"/>
    <property type="molecule type" value="Genomic_DNA"/>
</dbReference>
<organism evidence="2 3">
    <name type="scientific">Fusarium austroafricanum</name>
    <dbReference type="NCBI Taxonomy" id="2364996"/>
    <lineage>
        <taxon>Eukaryota</taxon>
        <taxon>Fungi</taxon>
        <taxon>Dikarya</taxon>
        <taxon>Ascomycota</taxon>
        <taxon>Pezizomycotina</taxon>
        <taxon>Sordariomycetes</taxon>
        <taxon>Hypocreomycetidae</taxon>
        <taxon>Hypocreales</taxon>
        <taxon>Nectriaceae</taxon>
        <taxon>Fusarium</taxon>
        <taxon>Fusarium concolor species complex</taxon>
    </lineage>
</organism>
<name>A0A8H4KCB7_9HYPO</name>
<dbReference type="Proteomes" id="UP000605986">
    <property type="component" value="Unassembled WGS sequence"/>
</dbReference>
<feature type="coiled-coil region" evidence="1">
    <location>
        <begin position="238"/>
        <end position="296"/>
    </location>
</feature>
<evidence type="ECO:0000256" key="1">
    <source>
        <dbReference type="SAM" id="Coils"/>
    </source>
</evidence>
<gene>
    <name evidence="2" type="ORF">F53441_9631</name>
</gene>
<evidence type="ECO:0000313" key="3">
    <source>
        <dbReference type="Proteomes" id="UP000605986"/>
    </source>
</evidence>
<dbReference type="AlphaFoldDB" id="A0A8H4KCB7"/>
<accession>A0A8H4KCB7</accession>
<dbReference type="OrthoDB" id="5059649at2759"/>
<protein>
    <submittedName>
        <fullName evidence="2">Uncharacterized protein</fullName>
    </submittedName>
</protein>
<proteinExistence type="predicted"/>
<keyword evidence="3" id="KW-1185">Reference proteome</keyword>
<comment type="caution">
    <text evidence="2">The sequence shown here is derived from an EMBL/GenBank/DDBJ whole genome shotgun (WGS) entry which is preliminary data.</text>
</comment>
<dbReference type="Gene3D" id="1.10.287.1490">
    <property type="match status" value="1"/>
</dbReference>